<keyword evidence="4 6" id="KW-0472">Membrane</keyword>
<evidence type="ECO:0000256" key="1">
    <source>
        <dbReference type="ARBA" id="ARBA00004370"/>
    </source>
</evidence>
<evidence type="ECO:0000256" key="6">
    <source>
        <dbReference type="SAM" id="Phobius"/>
    </source>
</evidence>
<comment type="subcellular location">
    <subcellularLocation>
        <location evidence="1">Membrane</location>
    </subcellularLocation>
</comment>
<evidence type="ECO:0000313" key="8">
    <source>
        <dbReference type="EMBL" id="ADM08682.1"/>
    </source>
</evidence>
<keyword evidence="2 6" id="KW-0812">Transmembrane</keyword>
<dbReference type="OrthoDB" id="9798343at2"/>
<dbReference type="eggNOG" id="COG3898">
    <property type="taxonomic scope" value="Bacteria"/>
</dbReference>
<reference evidence="8 9" key="2">
    <citation type="journal article" date="2011" name="J. Bacteriol.">
        <title>Complete genome sequence of strain HTCC2503T of Parvularcula bermudensis, the type species of the order "Parvularculales" in the class Alphaproteobacteria.</title>
        <authorList>
            <person name="Oh H.M."/>
            <person name="Kang I."/>
            <person name="Vergin K.L."/>
            <person name="Kang D."/>
            <person name="Rhee K.H."/>
            <person name="Giovannoni S.J."/>
            <person name="Cho J.C."/>
        </authorList>
    </citation>
    <scope>NUCLEOTIDE SEQUENCE [LARGE SCALE GENOMIC DNA]</scope>
    <source>
        <strain evidence="9">ATCC BAA-594 / HTCC2503 / KCTC 12087</strain>
    </source>
</reference>
<feature type="compositionally biased region" description="Basic and acidic residues" evidence="5">
    <location>
        <begin position="497"/>
        <end position="512"/>
    </location>
</feature>
<feature type="domain" description="HemY N-terminal" evidence="7">
    <location>
        <begin position="28"/>
        <end position="136"/>
    </location>
</feature>
<feature type="transmembrane region" description="Helical" evidence="6">
    <location>
        <begin position="42"/>
        <end position="66"/>
    </location>
</feature>
<dbReference type="KEGG" id="pbr:PB2503_03027"/>
<reference evidence="9" key="1">
    <citation type="submission" date="2010-08" db="EMBL/GenBank/DDBJ databases">
        <title>Genome sequence of Parvularcula bermudensis HTCC2503.</title>
        <authorList>
            <person name="Kang D.-M."/>
            <person name="Oh H.-M."/>
            <person name="Cho J.-C."/>
        </authorList>
    </citation>
    <scope>NUCLEOTIDE SEQUENCE [LARGE SCALE GENOMIC DNA]</scope>
    <source>
        <strain evidence="9">ATCC BAA-594 / HTCC2503 / KCTC 12087</strain>
    </source>
</reference>
<feature type="compositionally biased region" description="Low complexity" evidence="5">
    <location>
        <begin position="463"/>
        <end position="473"/>
    </location>
</feature>
<organism evidence="8 9">
    <name type="scientific">Parvularcula bermudensis (strain ATCC BAA-594 / HTCC2503 / KCTC 12087)</name>
    <dbReference type="NCBI Taxonomy" id="314260"/>
    <lineage>
        <taxon>Bacteria</taxon>
        <taxon>Pseudomonadati</taxon>
        <taxon>Pseudomonadota</taxon>
        <taxon>Alphaproteobacteria</taxon>
        <taxon>Parvularculales</taxon>
        <taxon>Parvularculaceae</taxon>
        <taxon>Parvularcula</taxon>
    </lineage>
</organism>
<name>E0TD23_PARBH</name>
<feature type="region of interest" description="Disordered" evidence="5">
    <location>
        <begin position="458"/>
        <end position="512"/>
    </location>
</feature>
<dbReference type="GO" id="GO:0016020">
    <property type="term" value="C:membrane"/>
    <property type="evidence" value="ECO:0007669"/>
    <property type="project" value="UniProtKB-SubCell"/>
</dbReference>
<evidence type="ECO:0000259" key="7">
    <source>
        <dbReference type="Pfam" id="PF07219"/>
    </source>
</evidence>
<dbReference type="InterPro" id="IPR010817">
    <property type="entry name" value="HemY_N"/>
</dbReference>
<dbReference type="Gene3D" id="1.25.40.10">
    <property type="entry name" value="Tetratricopeptide repeat domain"/>
    <property type="match status" value="1"/>
</dbReference>
<sequence length="512" mass="54981">MIRILVFLTIIAVLAAAITGLASVEGFAVIRFGDTNITARSSVLFGAALIGAVLLICATLILSGIVRLPSSIRRQRAERRRERGLIALTRGLEAVAAGDASDAQRLARTAQKQLGQQGNEAGLSRLLTAQAAQLAGDEETAQQSFAAMLQAPETEFLGLRGLYLQAMASGDRKEARQYAERAFKLRPGASWAFQSVYALQLERGAWGEARDALLKAQQHGLEKGEPSRRREAALLTAMAYGAEAAEDTDTAIKEAEEALRKAPGFAPAAVLAAELETKAGRRSRAGKLLDEAWAISPHPALAKTMDEIYAKEKLERRTDRLIALANKRPEADESQLLIAEQENRLGKFTEAKARLEPLLTRNPRARTFSAMAAAVRGLYGSEAAQIWLDRAANAPLDPVPGADGSFVFTTDGWQRLIREFGDHGRLAPPPLDVIRTSLTLEEVKLLSAPASLDTVQEVAADETATSAPSTPATGEGLMDQLSKDKGLAPEGQPEEPSNDKPGQRKTDDPAKA</sequence>
<dbReference type="HOGENOM" id="CLU_028454_0_0_5"/>
<dbReference type="STRING" id="314260.PB2503_03027"/>
<dbReference type="AlphaFoldDB" id="E0TD23"/>
<dbReference type="InterPro" id="IPR011990">
    <property type="entry name" value="TPR-like_helical_dom_sf"/>
</dbReference>
<dbReference type="Proteomes" id="UP000001302">
    <property type="component" value="Chromosome"/>
</dbReference>
<dbReference type="Pfam" id="PF14559">
    <property type="entry name" value="TPR_19"/>
    <property type="match status" value="1"/>
</dbReference>
<evidence type="ECO:0000256" key="5">
    <source>
        <dbReference type="SAM" id="MobiDB-lite"/>
    </source>
</evidence>
<gene>
    <name evidence="8" type="ordered locus">PB2503_03027</name>
</gene>
<dbReference type="Pfam" id="PF07219">
    <property type="entry name" value="HemY_N"/>
    <property type="match status" value="1"/>
</dbReference>
<keyword evidence="3 6" id="KW-1133">Transmembrane helix</keyword>
<protein>
    <recommendedName>
        <fullName evidence="7">HemY N-terminal domain-containing protein</fullName>
    </recommendedName>
</protein>
<keyword evidence="9" id="KW-1185">Reference proteome</keyword>
<evidence type="ECO:0000256" key="3">
    <source>
        <dbReference type="ARBA" id="ARBA00022989"/>
    </source>
</evidence>
<accession>E0TD23</accession>
<evidence type="ECO:0000313" key="9">
    <source>
        <dbReference type="Proteomes" id="UP000001302"/>
    </source>
</evidence>
<dbReference type="SUPFAM" id="SSF48452">
    <property type="entry name" value="TPR-like"/>
    <property type="match status" value="1"/>
</dbReference>
<dbReference type="EMBL" id="CP002156">
    <property type="protein sequence ID" value="ADM08682.1"/>
    <property type="molecule type" value="Genomic_DNA"/>
</dbReference>
<proteinExistence type="predicted"/>
<dbReference type="RefSeq" id="WP_013299656.1">
    <property type="nucleotide sequence ID" value="NC_014414.1"/>
</dbReference>
<evidence type="ECO:0000256" key="4">
    <source>
        <dbReference type="ARBA" id="ARBA00023136"/>
    </source>
</evidence>
<evidence type="ECO:0000256" key="2">
    <source>
        <dbReference type="ARBA" id="ARBA00022692"/>
    </source>
</evidence>